<evidence type="ECO:0000256" key="3">
    <source>
        <dbReference type="ARBA" id="ARBA00023274"/>
    </source>
</evidence>
<comment type="function">
    <text evidence="5">Forms part of the ribosomal stalk, playing a central role in the interaction of the ribosome with GTP-bound translation factors.</text>
</comment>
<dbReference type="GO" id="GO:0015934">
    <property type="term" value="C:large ribosomal subunit"/>
    <property type="evidence" value="ECO:0007669"/>
    <property type="project" value="InterPro"/>
</dbReference>
<keyword evidence="3 5" id="KW-0687">Ribonucleoprotein</keyword>
<evidence type="ECO:0000256" key="2">
    <source>
        <dbReference type="ARBA" id="ARBA00022980"/>
    </source>
</evidence>
<keyword evidence="7" id="KW-1185">Reference proteome</keyword>
<evidence type="ECO:0000313" key="7">
    <source>
        <dbReference type="Proteomes" id="UP000199182"/>
    </source>
</evidence>
<dbReference type="GO" id="GO:0006412">
    <property type="term" value="P:translation"/>
    <property type="evidence" value="ECO:0007669"/>
    <property type="project" value="UniProtKB-UniRule"/>
</dbReference>
<protein>
    <recommendedName>
        <fullName evidence="4 5">Large ribosomal subunit protein uL10</fullName>
    </recommendedName>
</protein>
<reference evidence="6 7" key="1">
    <citation type="submission" date="2016-10" db="EMBL/GenBank/DDBJ databases">
        <authorList>
            <person name="de Groot N.N."/>
        </authorList>
    </citation>
    <scope>NUCLEOTIDE SEQUENCE [LARGE SCALE GENOMIC DNA]</scope>
    <source>
        <strain evidence="6 7">CGMCC 1.5012</strain>
    </source>
</reference>
<sequence>MPSENVLNSKKQQVEELTQKLSKACAGVIVDYKGITVANDTKLRKELREAGVEYAVVKNTMLRFAAKNAKLDGLTAVLDGTTAIAVSEKDPVAAAKILTKYADDSKGKFVIKAGFVDGSILDANKTIELGKLPSKEQLLGQLLSVLNGNIRGLAVALNKIAEQKGEGAAPAAE</sequence>
<dbReference type="Proteomes" id="UP000199182">
    <property type="component" value="Unassembled WGS sequence"/>
</dbReference>
<comment type="subunit">
    <text evidence="5">Part of the ribosomal stalk of the 50S ribosomal subunit. The N-terminus interacts with L11 and the large rRNA to form the base of the stalk. The C-terminus forms an elongated spine to which L12 dimers bind in a sequential fashion forming a multimeric L10(L12)X complex.</text>
</comment>
<organism evidence="6 7">
    <name type="scientific">Acetanaerobacterium elongatum</name>
    <dbReference type="NCBI Taxonomy" id="258515"/>
    <lineage>
        <taxon>Bacteria</taxon>
        <taxon>Bacillati</taxon>
        <taxon>Bacillota</taxon>
        <taxon>Clostridia</taxon>
        <taxon>Eubacteriales</taxon>
        <taxon>Oscillospiraceae</taxon>
        <taxon>Acetanaerobacterium</taxon>
    </lineage>
</organism>
<gene>
    <name evidence="5" type="primary">rplJ</name>
    <name evidence="6" type="ORF">SAMN05192585_1493</name>
</gene>
<dbReference type="STRING" id="258515.SAMN05192585_1493"/>
<comment type="similarity">
    <text evidence="1 5">Belongs to the universal ribosomal protein uL10 family.</text>
</comment>
<dbReference type="NCBIfam" id="NF000955">
    <property type="entry name" value="PRK00099.1-1"/>
    <property type="match status" value="1"/>
</dbReference>
<keyword evidence="2 5" id="KW-0689">Ribosomal protein</keyword>
<dbReference type="GO" id="GO:0003735">
    <property type="term" value="F:structural constituent of ribosome"/>
    <property type="evidence" value="ECO:0007669"/>
    <property type="project" value="InterPro"/>
</dbReference>
<dbReference type="OrthoDB" id="9808307at2"/>
<dbReference type="SUPFAM" id="SSF160369">
    <property type="entry name" value="Ribosomal protein L10-like"/>
    <property type="match status" value="1"/>
</dbReference>
<name>A0A1H0G9W1_9FIRM</name>
<dbReference type="PANTHER" id="PTHR11560">
    <property type="entry name" value="39S RIBOSOMAL PROTEIN L10, MITOCHONDRIAL"/>
    <property type="match status" value="1"/>
</dbReference>
<keyword evidence="5" id="KW-0699">rRNA-binding</keyword>
<dbReference type="RefSeq" id="WP_092643269.1">
    <property type="nucleotide sequence ID" value="NZ_FNID01000049.1"/>
</dbReference>
<dbReference type="EMBL" id="FNID01000049">
    <property type="protein sequence ID" value="SDO03673.1"/>
    <property type="molecule type" value="Genomic_DNA"/>
</dbReference>
<dbReference type="InterPro" id="IPR022973">
    <property type="entry name" value="Ribosomal_uL10_bac"/>
</dbReference>
<dbReference type="Gene3D" id="3.30.70.1730">
    <property type="match status" value="1"/>
</dbReference>
<evidence type="ECO:0000313" key="6">
    <source>
        <dbReference type="EMBL" id="SDO03673.1"/>
    </source>
</evidence>
<dbReference type="InterPro" id="IPR043141">
    <property type="entry name" value="Ribosomal_uL10-like_sf"/>
</dbReference>
<keyword evidence="5" id="KW-0694">RNA-binding</keyword>
<dbReference type="GO" id="GO:0070180">
    <property type="term" value="F:large ribosomal subunit rRNA binding"/>
    <property type="evidence" value="ECO:0007669"/>
    <property type="project" value="UniProtKB-UniRule"/>
</dbReference>
<dbReference type="PROSITE" id="PS01109">
    <property type="entry name" value="RIBOSOMAL_L10"/>
    <property type="match status" value="1"/>
</dbReference>
<dbReference type="CDD" id="cd05797">
    <property type="entry name" value="Ribosomal_L10"/>
    <property type="match status" value="1"/>
</dbReference>
<evidence type="ECO:0000256" key="4">
    <source>
        <dbReference type="ARBA" id="ARBA00035202"/>
    </source>
</evidence>
<dbReference type="AlphaFoldDB" id="A0A1H0G9W1"/>
<dbReference type="InterPro" id="IPR047865">
    <property type="entry name" value="Ribosomal_uL10_bac_type"/>
</dbReference>
<proteinExistence type="inferred from homology"/>
<evidence type="ECO:0000256" key="5">
    <source>
        <dbReference type="HAMAP-Rule" id="MF_00362"/>
    </source>
</evidence>
<evidence type="ECO:0000256" key="1">
    <source>
        <dbReference type="ARBA" id="ARBA00008889"/>
    </source>
</evidence>
<dbReference type="HAMAP" id="MF_00362">
    <property type="entry name" value="Ribosomal_uL10"/>
    <property type="match status" value="1"/>
</dbReference>
<dbReference type="InterPro" id="IPR002363">
    <property type="entry name" value="Ribosomal_uL10_CS_bac"/>
</dbReference>
<dbReference type="InterPro" id="IPR001790">
    <property type="entry name" value="Ribosomal_uL10"/>
</dbReference>
<accession>A0A1H0G9W1</accession>
<dbReference type="Pfam" id="PF00466">
    <property type="entry name" value="Ribosomal_L10"/>
    <property type="match status" value="1"/>
</dbReference>